<keyword evidence="4" id="KW-1185">Reference proteome</keyword>
<dbReference type="Pfam" id="PF00311">
    <property type="entry name" value="PEPcase"/>
    <property type="match status" value="1"/>
</dbReference>
<feature type="non-terminal residue" evidence="3">
    <location>
        <position position="134"/>
    </location>
</feature>
<dbReference type="GO" id="GO:0008964">
    <property type="term" value="F:phosphoenolpyruvate carboxylase activity"/>
    <property type="evidence" value="ECO:0007669"/>
    <property type="project" value="InterPro"/>
</dbReference>
<dbReference type="GO" id="GO:0005829">
    <property type="term" value="C:cytosol"/>
    <property type="evidence" value="ECO:0007669"/>
    <property type="project" value="TreeGrafter"/>
</dbReference>
<feature type="non-terminal residue" evidence="3">
    <location>
        <position position="1"/>
    </location>
</feature>
<dbReference type="EMBL" id="QKNV01000758">
    <property type="protein sequence ID" value="PZA18696.1"/>
    <property type="molecule type" value="Genomic_DNA"/>
</dbReference>
<reference evidence="3 4" key="1">
    <citation type="submission" date="2018-06" db="EMBL/GenBank/DDBJ databases">
        <title>Draft genome sequence of Modestobacter versicolor CP153-2.</title>
        <authorList>
            <person name="Gundlapally S.R."/>
        </authorList>
    </citation>
    <scope>NUCLEOTIDE SEQUENCE [LARGE SCALE GENOMIC DNA]</scope>
    <source>
        <strain evidence="3 4">CP153-2</strain>
    </source>
</reference>
<accession>A0A323V5M3</accession>
<dbReference type="SUPFAM" id="SSF51621">
    <property type="entry name" value="Phosphoenolpyruvate/pyruvate domain"/>
    <property type="match status" value="1"/>
</dbReference>
<protein>
    <recommendedName>
        <fullName evidence="2">Phosphoenolpyruvate carboxylase</fullName>
    </recommendedName>
</protein>
<evidence type="ECO:0000256" key="2">
    <source>
        <dbReference type="ARBA" id="ARBA00022419"/>
    </source>
</evidence>
<dbReference type="PANTHER" id="PTHR30523:SF6">
    <property type="entry name" value="PHOSPHOENOLPYRUVATE CARBOXYLASE"/>
    <property type="match status" value="1"/>
</dbReference>
<evidence type="ECO:0000256" key="1">
    <source>
        <dbReference type="ARBA" id="ARBA00003670"/>
    </source>
</evidence>
<proteinExistence type="predicted"/>
<dbReference type="InterPro" id="IPR021135">
    <property type="entry name" value="PEP_COase"/>
</dbReference>
<dbReference type="GO" id="GO:0015977">
    <property type="term" value="P:carbon fixation"/>
    <property type="evidence" value="ECO:0007669"/>
    <property type="project" value="InterPro"/>
</dbReference>
<dbReference type="PANTHER" id="PTHR30523">
    <property type="entry name" value="PHOSPHOENOLPYRUVATE CARBOXYLASE"/>
    <property type="match status" value="1"/>
</dbReference>
<sequence>FRVRVVLTAHPTQFYPGSVLGINHDMSEAIAKNDFHTINEYIQQLGITPFFNKKQPTPYDEALNLMWYLENILYHSIGNIYNFIERDIFDHAYDGDNPFIELGFWPGGDRDGNPFVNAATTLKVAEALRSSITV</sequence>
<dbReference type="RefSeq" id="WP_146251855.1">
    <property type="nucleotide sequence ID" value="NZ_QKNV01000758.1"/>
</dbReference>
<dbReference type="GO" id="GO:0006099">
    <property type="term" value="P:tricarboxylic acid cycle"/>
    <property type="evidence" value="ECO:0007669"/>
    <property type="project" value="InterPro"/>
</dbReference>
<organism evidence="3 4">
    <name type="scientific">Modestobacter versicolor</name>
    <dbReference type="NCBI Taxonomy" id="429133"/>
    <lineage>
        <taxon>Bacteria</taxon>
        <taxon>Bacillati</taxon>
        <taxon>Actinomycetota</taxon>
        <taxon>Actinomycetes</taxon>
        <taxon>Geodermatophilales</taxon>
        <taxon>Geodermatophilaceae</taxon>
        <taxon>Modestobacter</taxon>
    </lineage>
</organism>
<comment type="function">
    <text evidence="1">Forms oxaloacetate, a four-carbon dicarboxylic acid source for the tricarboxylic acid cycle.</text>
</comment>
<evidence type="ECO:0000313" key="4">
    <source>
        <dbReference type="Proteomes" id="UP000247602"/>
    </source>
</evidence>
<dbReference type="PRINTS" id="PR00150">
    <property type="entry name" value="PEPCARBXLASE"/>
</dbReference>
<evidence type="ECO:0000313" key="3">
    <source>
        <dbReference type="EMBL" id="PZA18696.1"/>
    </source>
</evidence>
<dbReference type="AlphaFoldDB" id="A0A323V5M3"/>
<name>A0A323V5M3_9ACTN</name>
<dbReference type="InterPro" id="IPR015813">
    <property type="entry name" value="Pyrv/PenolPyrv_kinase-like_dom"/>
</dbReference>
<dbReference type="OrthoDB" id="9768133at2"/>
<dbReference type="Proteomes" id="UP000247602">
    <property type="component" value="Unassembled WGS sequence"/>
</dbReference>
<comment type="caution">
    <text evidence="3">The sequence shown here is derived from an EMBL/GenBank/DDBJ whole genome shotgun (WGS) entry which is preliminary data.</text>
</comment>
<gene>
    <name evidence="3" type="ORF">DMO24_24720</name>
</gene>
<keyword evidence="3" id="KW-0670">Pyruvate</keyword>